<dbReference type="PANTHER" id="PTHR46796">
    <property type="entry name" value="HTH-TYPE TRANSCRIPTIONAL ACTIVATOR RHAS-RELATED"/>
    <property type="match status" value="1"/>
</dbReference>
<dbReference type="PROSITE" id="PS01124">
    <property type="entry name" value="HTH_ARAC_FAMILY_2"/>
    <property type="match status" value="1"/>
</dbReference>
<keyword evidence="2" id="KW-0238">DNA-binding</keyword>
<dbReference type="OrthoDB" id="635259at2"/>
<proteinExistence type="predicted"/>
<dbReference type="KEGG" id="chu:CHU_1097"/>
<evidence type="ECO:0000313" key="5">
    <source>
        <dbReference type="EMBL" id="ABG58374.1"/>
    </source>
</evidence>
<dbReference type="GO" id="GO:0043565">
    <property type="term" value="F:sequence-specific DNA binding"/>
    <property type="evidence" value="ECO:0007669"/>
    <property type="project" value="InterPro"/>
</dbReference>
<dbReference type="Gene3D" id="1.10.10.60">
    <property type="entry name" value="Homeodomain-like"/>
    <property type="match status" value="1"/>
</dbReference>
<sequence length="261" mass="29620">MGDIQYTVRDDLKLFVNSIMVQQSADGNARFRLPLYADGYPGIMFQQSESGFFRFPESKQLSEFFLYGQTLEPISLEVQGTYRFVVFQLYPFASKYLLGIDPKELNDACYDLMQFQYIDMEVYSKQLTAAPDPESLIACMSDGVAALIGLNKPPHNDRIQQAIKQIIETEGRMRISDLSEAVCLSERTLERNFLGEVGLSPKQFAKIIQFQSSLTKLTDANAETLTAIGLDSGFTDQSHFIRVFKQYTGQTPSQYIKNQTR</sequence>
<dbReference type="PANTHER" id="PTHR46796:SF13">
    <property type="entry name" value="HTH-TYPE TRANSCRIPTIONAL ACTIVATOR RHAS"/>
    <property type="match status" value="1"/>
</dbReference>
<dbReference type="InterPro" id="IPR050204">
    <property type="entry name" value="AraC_XylS_family_regulators"/>
</dbReference>
<dbReference type="InterPro" id="IPR018060">
    <property type="entry name" value="HTH_AraC"/>
</dbReference>
<evidence type="ECO:0000256" key="1">
    <source>
        <dbReference type="ARBA" id="ARBA00023015"/>
    </source>
</evidence>
<dbReference type="PRINTS" id="PR00032">
    <property type="entry name" value="HTHARAC"/>
</dbReference>
<evidence type="ECO:0000259" key="4">
    <source>
        <dbReference type="PROSITE" id="PS01124"/>
    </source>
</evidence>
<dbReference type="Pfam" id="PF12833">
    <property type="entry name" value="HTH_18"/>
    <property type="match status" value="1"/>
</dbReference>
<dbReference type="InterPro" id="IPR009057">
    <property type="entry name" value="Homeodomain-like_sf"/>
</dbReference>
<dbReference type="SMR" id="A0A6N4SQ16"/>
<feature type="domain" description="HTH araC/xylS-type" evidence="4">
    <location>
        <begin position="157"/>
        <end position="258"/>
    </location>
</feature>
<accession>A0A6N4SQ16</accession>
<reference evidence="5 6" key="1">
    <citation type="journal article" date="2007" name="Appl. Environ. Microbiol.">
        <title>Genome sequence of the cellulolytic gliding bacterium Cytophaga hutchinsonii.</title>
        <authorList>
            <person name="Xie G."/>
            <person name="Bruce D.C."/>
            <person name="Challacombe J.F."/>
            <person name="Chertkov O."/>
            <person name="Detter J.C."/>
            <person name="Gilna P."/>
            <person name="Han C.S."/>
            <person name="Lucas S."/>
            <person name="Misra M."/>
            <person name="Myers G.L."/>
            <person name="Richardson P."/>
            <person name="Tapia R."/>
            <person name="Thayer N."/>
            <person name="Thompson L.S."/>
            <person name="Brettin T.S."/>
            <person name="Henrissat B."/>
            <person name="Wilson D.B."/>
            <person name="McBride M.J."/>
        </authorList>
    </citation>
    <scope>NUCLEOTIDE SEQUENCE [LARGE SCALE GENOMIC DNA]</scope>
    <source>
        <strain evidence="6">ATCC 33406 / DSM 1761 / CIP 103989 / NBRC 15051 / NCIMB 9469 / D465</strain>
    </source>
</reference>
<dbReference type="GO" id="GO:0003700">
    <property type="term" value="F:DNA-binding transcription factor activity"/>
    <property type="evidence" value="ECO:0007669"/>
    <property type="project" value="InterPro"/>
</dbReference>
<evidence type="ECO:0000313" key="6">
    <source>
        <dbReference type="Proteomes" id="UP000001822"/>
    </source>
</evidence>
<protein>
    <submittedName>
        <fullName evidence="5">Transcriptional regulator, AraC family</fullName>
    </submittedName>
</protein>
<dbReference type="InterPro" id="IPR020449">
    <property type="entry name" value="Tscrpt_reg_AraC-type_HTH"/>
</dbReference>
<dbReference type="Proteomes" id="UP000001822">
    <property type="component" value="Chromosome"/>
</dbReference>
<dbReference type="SUPFAM" id="SSF46689">
    <property type="entry name" value="Homeodomain-like"/>
    <property type="match status" value="1"/>
</dbReference>
<gene>
    <name evidence="5" type="primary">araC</name>
    <name evidence="5" type="ordered locus">CHU_1097</name>
</gene>
<keyword evidence="1" id="KW-0805">Transcription regulation</keyword>
<dbReference type="InterPro" id="IPR046532">
    <property type="entry name" value="DUF6597"/>
</dbReference>
<evidence type="ECO:0000256" key="2">
    <source>
        <dbReference type="ARBA" id="ARBA00023125"/>
    </source>
</evidence>
<organism evidence="5 6">
    <name type="scientific">Cytophaga hutchinsonii (strain ATCC 33406 / DSM 1761 / CIP 103989 / NBRC 15051 / NCIMB 9469 / D465)</name>
    <dbReference type="NCBI Taxonomy" id="269798"/>
    <lineage>
        <taxon>Bacteria</taxon>
        <taxon>Pseudomonadati</taxon>
        <taxon>Bacteroidota</taxon>
        <taxon>Cytophagia</taxon>
        <taxon>Cytophagales</taxon>
        <taxon>Cytophagaceae</taxon>
        <taxon>Cytophaga</taxon>
    </lineage>
</organism>
<dbReference type="EMBL" id="CP000383">
    <property type="protein sequence ID" value="ABG58374.1"/>
    <property type="molecule type" value="Genomic_DNA"/>
</dbReference>
<evidence type="ECO:0000256" key="3">
    <source>
        <dbReference type="ARBA" id="ARBA00023163"/>
    </source>
</evidence>
<dbReference type="RefSeq" id="WP_011584489.1">
    <property type="nucleotide sequence ID" value="NC_008255.1"/>
</dbReference>
<dbReference type="Pfam" id="PF20240">
    <property type="entry name" value="DUF6597"/>
    <property type="match status" value="1"/>
</dbReference>
<keyword evidence="3" id="KW-0804">Transcription</keyword>
<keyword evidence="6" id="KW-1185">Reference proteome</keyword>
<dbReference type="AlphaFoldDB" id="A0A6N4SQ16"/>
<dbReference type="SMART" id="SM00342">
    <property type="entry name" value="HTH_ARAC"/>
    <property type="match status" value="1"/>
</dbReference>
<name>A0A6N4SQ16_CYTH3</name>